<name>K0ILK3_NITGG</name>
<dbReference type="EMBL" id="CP002408">
    <property type="protein sequence ID" value="AFU57129.1"/>
    <property type="molecule type" value="Genomic_DNA"/>
</dbReference>
<dbReference type="HOGENOM" id="CLU_1127114_0_0_2"/>
<dbReference type="GeneID" id="13796356"/>
<dbReference type="STRING" id="1237085.Ngar_c01800"/>
<feature type="compositionally biased region" description="Basic and acidic residues" evidence="1">
    <location>
        <begin position="208"/>
        <end position="227"/>
    </location>
</feature>
<organism evidence="2 3">
    <name type="scientific">Nitrososphaera gargensis (strain Ga9.2)</name>
    <dbReference type="NCBI Taxonomy" id="1237085"/>
    <lineage>
        <taxon>Archaea</taxon>
        <taxon>Nitrososphaerota</taxon>
        <taxon>Nitrososphaeria</taxon>
        <taxon>Nitrososphaerales</taxon>
        <taxon>Nitrososphaeraceae</taxon>
        <taxon>Nitrososphaera</taxon>
    </lineage>
</organism>
<sequence length="246" mass="27883">MLHDTAADSVIERKDGRTASTVDVLMELGRQKGFEVEAGKDYGAGPIDVVWHIAIHPALRDITCGFIVMKPLAETLNEAIASGEVKRQQDFEDDRGWQEYRDKEAAFLKDIEEAAMRGVRSGMDRVCLVAENEEAAKAISGKIEWLASHGSLLRMDALCLGLAMDQSSSSVIMPSQKRVPKGEKIRKRAMRRREAKLEKYNRPKGQRKRSEPEERRREREEKLERFSRPKGQKLRNNKDNSSSSSI</sequence>
<protein>
    <submittedName>
        <fullName evidence="2">Uncharacterized protein</fullName>
    </submittedName>
</protein>
<proteinExistence type="predicted"/>
<evidence type="ECO:0000313" key="3">
    <source>
        <dbReference type="Proteomes" id="UP000008037"/>
    </source>
</evidence>
<feature type="compositionally biased region" description="Basic residues" evidence="1">
    <location>
        <begin position="184"/>
        <end position="194"/>
    </location>
</feature>
<feature type="region of interest" description="Disordered" evidence="1">
    <location>
        <begin position="169"/>
        <end position="246"/>
    </location>
</feature>
<dbReference type="Proteomes" id="UP000008037">
    <property type="component" value="Chromosome"/>
</dbReference>
<evidence type="ECO:0000256" key="1">
    <source>
        <dbReference type="SAM" id="MobiDB-lite"/>
    </source>
</evidence>
<gene>
    <name evidence="2" type="ordered locus">Ngar_c01800</name>
</gene>
<keyword evidence="3" id="KW-1185">Reference proteome</keyword>
<evidence type="ECO:0000313" key="2">
    <source>
        <dbReference type="EMBL" id="AFU57129.1"/>
    </source>
</evidence>
<accession>K0ILK3</accession>
<reference evidence="2 3" key="1">
    <citation type="journal article" date="2012" name="Environ. Microbiol.">
        <title>The genome of the ammonia-oxidizing Candidatus Nitrososphaera gargensis: insights into metabolic versatility and environmental adaptations.</title>
        <authorList>
            <person name="Spang A."/>
            <person name="Poehlein A."/>
            <person name="Offre P."/>
            <person name="Zumbragel S."/>
            <person name="Haider S."/>
            <person name="Rychlik N."/>
            <person name="Nowka B."/>
            <person name="Schmeisser C."/>
            <person name="Lebedeva E.V."/>
            <person name="Rattei T."/>
            <person name="Bohm C."/>
            <person name="Schmid M."/>
            <person name="Galushko A."/>
            <person name="Hatzenpichler R."/>
            <person name="Weinmaier T."/>
            <person name="Daniel R."/>
            <person name="Schleper C."/>
            <person name="Spieck E."/>
            <person name="Streit W."/>
            <person name="Wagner M."/>
        </authorList>
    </citation>
    <scope>NUCLEOTIDE SEQUENCE [LARGE SCALE GENOMIC DNA]</scope>
    <source>
        <strain evidence="3">Ga9.2</strain>
    </source>
</reference>
<dbReference type="BioCyc" id="CNIT1237085:G1324-180-MONOMER"/>
<dbReference type="KEGG" id="nga:Ngar_c01800"/>
<dbReference type="AlphaFoldDB" id="K0ILK3"/>
<dbReference type="InParanoid" id="K0ILK3"/>
<dbReference type="RefSeq" id="WP_015017702.1">
    <property type="nucleotide sequence ID" value="NC_018719.1"/>
</dbReference>